<evidence type="ECO:0000313" key="3">
    <source>
        <dbReference type="Proteomes" id="UP000028623"/>
    </source>
</evidence>
<dbReference type="CDD" id="cd06588">
    <property type="entry name" value="PhnB_like"/>
    <property type="match status" value="1"/>
</dbReference>
<dbReference type="PANTHER" id="PTHR33990:SF1">
    <property type="entry name" value="PROTEIN YJDN"/>
    <property type="match status" value="1"/>
</dbReference>
<dbReference type="RefSeq" id="WP_034978164.1">
    <property type="nucleotide sequence ID" value="NZ_FOFI01000005.1"/>
</dbReference>
<dbReference type="AlphaFoldDB" id="A0A085B8Y6"/>
<evidence type="ECO:0000313" key="2">
    <source>
        <dbReference type="EMBL" id="KFC18931.1"/>
    </source>
</evidence>
<dbReference type="Proteomes" id="UP000028623">
    <property type="component" value="Unassembled WGS sequence"/>
</dbReference>
<feature type="domain" description="Glyoxalase/fosfomycin resistance/dioxygenase" evidence="1">
    <location>
        <begin position="7"/>
        <end position="137"/>
    </location>
</feature>
<dbReference type="OrthoDB" id="9795306at2"/>
<dbReference type="SUPFAM" id="SSF54593">
    <property type="entry name" value="Glyoxalase/Bleomycin resistance protein/Dihydroxybiphenyl dioxygenase"/>
    <property type="match status" value="1"/>
</dbReference>
<dbReference type="PANTHER" id="PTHR33990">
    <property type="entry name" value="PROTEIN YJDN-RELATED"/>
    <property type="match status" value="1"/>
</dbReference>
<name>A0A085B8Y6_9FLAO</name>
<gene>
    <name evidence="2" type="ORF">IO89_15500</name>
</gene>
<organism evidence="2 3">
    <name type="scientific">Epilithonimonas lactis</name>
    <dbReference type="NCBI Taxonomy" id="421072"/>
    <lineage>
        <taxon>Bacteria</taxon>
        <taxon>Pseudomonadati</taxon>
        <taxon>Bacteroidota</taxon>
        <taxon>Flavobacteriia</taxon>
        <taxon>Flavobacteriales</taxon>
        <taxon>Weeksellaceae</taxon>
        <taxon>Chryseobacterium group</taxon>
        <taxon>Epilithonimonas</taxon>
    </lineage>
</organism>
<dbReference type="InterPro" id="IPR029068">
    <property type="entry name" value="Glyas_Bleomycin-R_OHBP_Dase"/>
</dbReference>
<proteinExistence type="predicted"/>
<dbReference type="STRING" id="421072.SAMN04488097_3592"/>
<sequence>MATVNPYLTFHGQCEEAFKFYESAFGTKVPFWGRFGDMPPTEGMPPLADEFKNQIMHVSLPISKETTLMGSDSLPGMGEYKNGNDFSISINTDSREEAQNLFSKLSEGGKVTMELQDTFWGAYFGMWQDKFGIQWMVNYDDPAIVQTH</sequence>
<dbReference type="EMBL" id="JPLY01000005">
    <property type="protein sequence ID" value="KFC18931.1"/>
    <property type="molecule type" value="Genomic_DNA"/>
</dbReference>
<keyword evidence="3" id="KW-1185">Reference proteome</keyword>
<dbReference type="eggNOG" id="COG2764">
    <property type="taxonomic scope" value="Bacteria"/>
</dbReference>
<evidence type="ECO:0000259" key="1">
    <source>
        <dbReference type="Pfam" id="PF00903"/>
    </source>
</evidence>
<protein>
    <submittedName>
        <fullName evidence="2">Glyoxalase</fullName>
    </submittedName>
</protein>
<accession>A0A085B8Y6</accession>
<dbReference type="Pfam" id="PF00903">
    <property type="entry name" value="Glyoxalase"/>
    <property type="match status" value="1"/>
</dbReference>
<dbReference type="Gene3D" id="3.10.180.10">
    <property type="entry name" value="2,3-Dihydroxybiphenyl 1,2-Dioxygenase, domain 1"/>
    <property type="match status" value="1"/>
</dbReference>
<dbReference type="InterPro" id="IPR004360">
    <property type="entry name" value="Glyas_Fos-R_dOase_dom"/>
</dbReference>
<reference evidence="2 3" key="1">
    <citation type="submission" date="2014-07" db="EMBL/GenBank/DDBJ databases">
        <title>Epilithonimonas lactis LMG 22401 Genome.</title>
        <authorList>
            <person name="Pipes S.E."/>
            <person name="Stropko S.J."/>
        </authorList>
    </citation>
    <scope>NUCLEOTIDE SEQUENCE [LARGE SCALE GENOMIC DNA]</scope>
    <source>
        <strain evidence="2 3">LMG 24401</strain>
    </source>
</reference>
<comment type="caution">
    <text evidence="2">The sequence shown here is derived from an EMBL/GenBank/DDBJ whole genome shotgun (WGS) entry which is preliminary data.</text>
</comment>
<dbReference type="InterPro" id="IPR028973">
    <property type="entry name" value="PhnB-like"/>
</dbReference>